<name>A0A432Z359_9GAMM</name>
<keyword evidence="3" id="KW-1185">Reference proteome</keyword>
<organism evidence="2 3">
    <name type="scientific">Pseudidiomarina sediminum</name>
    <dbReference type="NCBI Taxonomy" id="431675"/>
    <lineage>
        <taxon>Bacteria</taxon>
        <taxon>Pseudomonadati</taxon>
        <taxon>Pseudomonadota</taxon>
        <taxon>Gammaproteobacteria</taxon>
        <taxon>Alteromonadales</taxon>
        <taxon>Idiomarinaceae</taxon>
        <taxon>Pseudidiomarina</taxon>
    </lineage>
</organism>
<keyword evidence="1" id="KW-0472">Membrane</keyword>
<dbReference type="Proteomes" id="UP000287022">
    <property type="component" value="Unassembled WGS sequence"/>
</dbReference>
<dbReference type="AlphaFoldDB" id="A0A432Z359"/>
<keyword evidence="1" id="KW-0812">Transmembrane</keyword>
<keyword evidence="1" id="KW-1133">Transmembrane helix</keyword>
<protein>
    <submittedName>
        <fullName evidence="2">Uncharacterized protein</fullName>
    </submittedName>
</protein>
<feature type="transmembrane region" description="Helical" evidence="1">
    <location>
        <begin position="33"/>
        <end position="52"/>
    </location>
</feature>
<evidence type="ECO:0000256" key="1">
    <source>
        <dbReference type="SAM" id="Phobius"/>
    </source>
</evidence>
<proteinExistence type="predicted"/>
<gene>
    <name evidence="2" type="ORF">CWI80_10730</name>
</gene>
<feature type="transmembrane region" description="Helical" evidence="1">
    <location>
        <begin position="64"/>
        <end position="82"/>
    </location>
</feature>
<dbReference type="EMBL" id="PIQE01000003">
    <property type="protein sequence ID" value="RUO72263.1"/>
    <property type="molecule type" value="Genomic_DNA"/>
</dbReference>
<sequence length="87" mass="9730">MKTVFGASVLSFCYSFLFIQFLISLIYGDGTAFNTTNFIILFILSPFAFGYVSEVIKLEGLRVIAWLGLAILISISSYFIFYNSGIN</sequence>
<evidence type="ECO:0000313" key="3">
    <source>
        <dbReference type="Proteomes" id="UP000287022"/>
    </source>
</evidence>
<evidence type="ECO:0000313" key="2">
    <source>
        <dbReference type="EMBL" id="RUO72263.1"/>
    </source>
</evidence>
<accession>A0A432Z359</accession>
<comment type="caution">
    <text evidence="2">The sequence shown here is derived from an EMBL/GenBank/DDBJ whole genome shotgun (WGS) entry which is preliminary data.</text>
</comment>
<feature type="transmembrane region" description="Helical" evidence="1">
    <location>
        <begin position="7"/>
        <end position="27"/>
    </location>
</feature>
<reference evidence="3" key="1">
    <citation type="journal article" date="2018" name="Front. Microbiol.">
        <title>Genome-Based Analysis Reveals the Taxonomy and Diversity of the Family Idiomarinaceae.</title>
        <authorList>
            <person name="Liu Y."/>
            <person name="Lai Q."/>
            <person name="Shao Z."/>
        </authorList>
    </citation>
    <scope>NUCLEOTIDE SEQUENCE [LARGE SCALE GENOMIC DNA]</scope>
    <source>
        <strain evidence="3">c121</strain>
    </source>
</reference>